<dbReference type="GO" id="GO:0006520">
    <property type="term" value="P:amino acid metabolic process"/>
    <property type="evidence" value="ECO:0007669"/>
    <property type="project" value="UniProtKB-ARBA"/>
</dbReference>
<dbReference type="AlphaFoldDB" id="A0A4U0WWK2"/>
<dbReference type="PANTHER" id="PTHR31131">
    <property type="entry name" value="CHROMOSOME 1, WHOLE GENOME SHOTGUN SEQUENCE"/>
    <property type="match status" value="1"/>
</dbReference>
<dbReference type="InterPro" id="IPR045865">
    <property type="entry name" value="ACT-like_dom_sf"/>
</dbReference>
<gene>
    <name evidence="2" type="ORF">B0A49_09142</name>
</gene>
<comment type="caution">
    <text evidence="2">The sequence shown here is derived from an EMBL/GenBank/DDBJ whole genome shotgun (WGS) entry which is preliminary data.</text>
</comment>
<dbReference type="Gene3D" id="3.30.2130.10">
    <property type="entry name" value="VC0802-like"/>
    <property type="match status" value="2"/>
</dbReference>
<evidence type="ECO:0000313" key="2">
    <source>
        <dbReference type="EMBL" id="TKA66175.1"/>
    </source>
</evidence>
<keyword evidence="3" id="KW-1185">Reference proteome</keyword>
<dbReference type="EMBL" id="NAJN01001051">
    <property type="protein sequence ID" value="TKA66175.1"/>
    <property type="molecule type" value="Genomic_DNA"/>
</dbReference>
<accession>A0A4U0WWK2</accession>
<name>A0A4U0WWK2_9PEZI</name>
<organism evidence="2 3">
    <name type="scientific">Cryomyces minteri</name>
    <dbReference type="NCBI Taxonomy" id="331657"/>
    <lineage>
        <taxon>Eukaryota</taxon>
        <taxon>Fungi</taxon>
        <taxon>Dikarya</taxon>
        <taxon>Ascomycota</taxon>
        <taxon>Pezizomycotina</taxon>
        <taxon>Dothideomycetes</taxon>
        <taxon>Dothideomycetes incertae sedis</taxon>
        <taxon>Cryomyces</taxon>
    </lineage>
</organism>
<dbReference type="PANTHER" id="PTHR31131:SF6">
    <property type="entry name" value="CASTOR ACT DOMAIN-CONTAINING PROTEIN"/>
    <property type="match status" value="1"/>
</dbReference>
<dbReference type="OrthoDB" id="58529at2759"/>
<dbReference type="InterPro" id="IPR051719">
    <property type="entry name" value="CASTOR_mTORC1"/>
</dbReference>
<dbReference type="Pfam" id="PF13840">
    <property type="entry name" value="ACT_7"/>
    <property type="match status" value="1"/>
</dbReference>
<evidence type="ECO:0000313" key="3">
    <source>
        <dbReference type="Proteomes" id="UP000308768"/>
    </source>
</evidence>
<sequence>MEASLALLNANIQFLDTQLSLIHIPLHLYPQFLQPILQLLLHIDQDGGSSTASRRPWAYDHPFANISITPVECSIACSRTQAQELFVPIREALDATSREHVTITSEDYIVIQVDGEGMEAGQRVLELTSPLAMAGISIFFITTYFCDYILVPLKSRSTVIRALEERAFTFEKHVNGNGGNMVNTAAAHRRATSSTSSIEVPPPATPPPATISELQTRTFATLKRRNVVPHASPDIRLLSCCGRKDGARNGSASDGNEEKLHLGLVRCLLARPRFLSLTLTDAEPASLLVEQRLLPHFDADVLLGARSDALVPIMLDLRELPLESTGIVCGVAGRLVGGTAGSLKDAVEMLFLSTARAGNVLVYENELGRALEALRGAENGIVVQPD</sequence>
<dbReference type="SUPFAM" id="SSF55021">
    <property type="entry name" value="ACT-like"/>
    <property type="match status" value="1"/>
</dbReference>
<dbReference type="GO" id="GO:0046394">
    <property type="term" value="P:carboxylic acid biosynthetic process"/>
    <property type="evidence" value="ECO:0007669"/>
    <property type="project" value="UniProtKB-ARBA"/>
</dbReference>
<proteinExistence type="predicted"/>
<dbReference type="Proteomes" id="UP000308768">
    <property type="component" value="Unassembled WGS sequence"/>
</dbReference>
<protein>
    <recommendedName>
        <fullName evidence="1">CASTOR ACT domain-containing protein</fullName>
    </recommendedName>
</protein>
<dbReference type="InterPro" id="IPR027795">
    <property type="entry name" value="CASTOR_ACT_dom"/>
</dbReference>
<feature type="domain" description="CASTOR ACT" evidence="1">
    <location>
        <begin position="105"/>
        <end position="165"/>
    </location>
</feature>
<evidence type="ECO:0000259" key="1">
    <source>
        <dbReference type="Pfam" id="PF13840"/>
    </source>
</evidence>
<reference evidence="2 3" key="1">
    <citation type="submission" date="2017-03" db="EMBL/GenBank/DDBJ databases">
        <title>Genomes of endolithic fungi from Antarctica.</title>
        <authorList>
            <person name="Coleine C."/>
            <person name="Masonjones S."/>
            <person name="Stajich J.E."/>
        </authorList>
    </citation>
    <scope>NUCLEOTIDE SEQUENCE [LARGE SCALE GENOMIC DNA]</scope>
    <source>
        <strain evidence="2 3">CCFEE 5187</strain>
    </source>
</reference>